<feature type="chain" id="PRO_5030912196" description="Right handed beta helix domain-containing protein" evidence="2">
    <location>
        <begin position="24"/>
        <end position="426"/>
    </location>
</feature>
<feature type="compositionally biased region" description="Low complexity" evidence="1">
    <location>
        <begin position="354"/>
        <end position="365"/>
    </location>
</feature>
<feature type="region of interest" description="Disordered" evidence="1">
    <location>
        <begin position="354"/>
        <end position="426"/>
    </location>
</feature>
<evidence type="ECO:0000313" key="3">
    <source>
        <dbReference type="EMBL" id="CAE0709602.1"/>
    </source>
</evidence>
<name>A0A7S4AAV5_9STRA</name>
<dbReference type="InterPro" id="IPR011050">
    <property type="entry name" value="Pectin_lyase_fold/virulence"/>
</dbReference>
<dbReference type="SUPFAM" id="SSF51126">
    <property type="entry name" value="Pectin lyase-like"/>
    <property type="match status" value="1"/>
</dbReference>
<organism evidence="3">
    <name type="scientific">Pseudo-nitzschia australis</name>
    <dbReference type="NCBI Taxonomy" id="44445"/>
    <lineage>
        <taxon>Eukaryota</taxon>
        <taxon>Sar</taxon>
        <taxon>Stramenopiles</taxon>
        <taxon>Ochrophyta</taxon>
        <taxon>Bacillariophyta</taxon>
        <taxon>Bacillariophyceae</taxon>
        <taxon>Bacillariophycidae</taxon>
        <taxon>Bacillariales</taxon>
        <taxon>Bacillariaceae</taxon>
        <taxon>Pseudo-nitzschia</taxon>
    </lineage>
</organism>
<sequence>MVAVYYWWLPSCFFLTAVFRVHGQGCIKDFQEIHDQEASIVDSIRPRRYIVCPNIIIHIGELDFNNHLHFPTTSKRDESNTQNELIIYNPPLPLRPNMNIRCGDDGVINNNCVITGGHLQVDGTSMRGITESSVNNIIIEGFIFEKATKSSLLVDKPGTIVFKNCEWRNFKHSSIVPIMMDYYDSLNPSKELVLKFQDCVFRDNQYFGKEAYSALIFGNSDQNRLILVTTTFENNNMMWNKTNTKTERNGFLIQTLGPTCIDRTCFINNLVGVSDVAIFGNSLVSSQAHLSNSSGNLCRFASWFENVKQFRSFKPTCIAAEEERCNFDLSNDMATNPCDNHFTSTISTVVIGPSTASSPSKAPTTNLTAPTQTPVTVESSSTNIRGSSTIVPTDSTIFDDDPPSPSVHHYPPLDRRRHHQTDTGHG</sequence>
<reference evidence="3" key="1">
    <citation type="submission" date="2021-01" db="EMBL/GenBank/DDBJ databases">
        <authorList>
            <person name="Corre E."/>
            <person name="Pelletier E."/>
            <person name="Niang G."/>
            <person name="Scheremetjew M."/>
            <person name="Finn R."/>
            <person name="Kale V."/>
            <person name="Holt S."/>
            <person name="Cochrane G."/>
            <person name="Meng A."/>
            <person name="Brown T."/>
            <person name="Cohen L."/>
        </authorList>
    </citation>
    <scope>NUCLEOTIDE SEQUENCE</scope>
    <source>
        <strain evidence="3">10249 10 AB</strain>
    </source>
</reference>
<gene>
    <name evidence="3" type="ORF">PAUS00366_LOCUS2322</name>
</gene>
<keyword evidence="2" id="KW-0732">Signal</keyword>
<accession>A0A7S4AAV5</accession>
<protein>
    <recommendedName>
        <fullName evidence="4">Right handed beta helix domain-containing protein</fullName>
    </recommendedName>
</protein>
<evidence type="ECO:0008006" key="4">
    <source>
        <dbReference type="Google" id="ProtNLM"/>
    </source>
</evidence>
<dbReference type="EMBL" id="HBIX01003049">
    <property type="protein sequence ID" value="CAE0709602.1"/>
    <property type="molecule type" value="Transcribed_RNA"/>
</dbReference>
<proteinExistence type="predicted"/>
<evidence type="ECO:0000256" key="2">
    <source>
        <dbReference type="SAM" id="SignalP"/>
    </source>
</evidence>
<evidence type="ECO:0000256" key="1">
    <source>
        <dbReference type="SAM" id="MobiDB-lite"/>
    </source>
</evidence>
<dbReference type="AlphaFoldDB" id="A0A7S4AAV5"/>
<feature type="compositionally biased region" description="Polar residues" evidence="1">
    <location>
        <begin position="366"/>
        <end position="396"/>
    </location>
</feature>
<feature type="signal peptide" evidence="2">
    <location>
        <begin position="1"/>
        <end position="23"/>
    </location>
</feature>